<organism evidence="1 2">
    <name type="scientific">Qipengyuania pacifica</name>
    <dbReference type="NCBI Taxonomy" id="2860199"/>
    <lineage>
        <taxon>Bacteria</taxon>
        <taxon>Pseudomonadati</taxon>
        <taxon>Pseudomonadota</taxon>
        <taxon>Alphaproteobacteria</taxon>
        <taxon>Sphingomonadales</taxon>
        <taxon>Erythrobacteraceae</taxon>
        <taxon>Qipengyuania</taxon>
    </lineage>
</organism>
<dbReference type="Proteomes" id="UP000776651">
    <property type="component" value="Unassembled WGS sequence"/>
</dbReference>
<dbReference type="SUPFAM" id="SSF88713">
    <property type="entry name" value="Glycoside hydrolase/deacetylase"/>
    <property type="match status" value="1"/>
</dbReference>
<dbReference type="CDD" id="cd10935">
    <property type="entry name" value="CE4_WalW"/>
    <property type="match status" value="1"/>
</dbReference>
<protein>
    <submittedName>
        <fullName evidence="1">Polysaccharide deacetylase family protein</fullName>
    </submittedName>
</protein>
<keyword evidence="2" id="KW-1185">Reference proteome</keyword>
<proteinExistence type="predicted"/>
<dbReference type="RefSeq" id="WP_221598509.1">
    <property type="nucleotide sequence ID" value="NZ_JAIGNQ010000003.1"/>
</dbReference>
<accession>A0ABS7JIM4</accession>
<evidence type="ECO:0000313" key="2">
    <source>
        <dbReference type="Proteomes" id="UP000776651"/>
    </source>
</evidence>
<dbReference type="Gene3D" id="3.20.20.370">
    <property type="entry name" value="Glycoside hydrolase/deacetylase"/>
    <property type="match status" value="1"/>
</dbReference>
<reference evidence="1 2" key="1">
    <citation type="submission" date="2021-08" db="EMBL/GenBank/DDBJ databases">
        <title>Comparative Genomics Analysis of the Genus Qipengyuania Reveals Extensive Genetic Diversity and Metabolic Versatility, Including the Description of Fifteen Novel Species.</title>
        <authorList>
            <person name="Liu Y."/>
        </authorList>
    </citation>
    <scope>NUCLEOTIDE SEQUENCE [LARGE SCALE GENOMIC DNA]</scope>
    <source>
        <strain evidence="1 2">GH25</strain>
    </source>
</reference>
<dbReference type="EMBL" id="JAIGNQ010000003">
    <property type="protein sequence ID" value="MBX7488799.1"/>
    <property type="molecule type" value="Genomic_DNA"/>
</dbReference>
<name>A0ABS7JIM4_9SPHN</name>
<comment type="caution">
    <text evidence="1">The sequence shown here is derived from an EMBL/GenBank/DDBJ whole genome shotgun (WGS) entry which is preliminary data.</text>
</comment>
<dbReference type="InterPro" id="IPR011330">
    <property type="entry name" value="Glyco_hydro/deAcase_b/a-brl"/>
</dbReference>
<sequence length="333" mass="37035">MSQVDLLNPPASSQTARFADGFGQRSLLTIDTEEEFDWEAPFRADGYGLDHIAALSGFQQFCEGIGVSPVYLVDWPVAQDARAQEIIGDAIRRGQAEIGVQLHPWVNPPHHEEVNRRNSFAGNLPPELEAEKFHRLRDLVEENFGAAPLIYRAGRYGLGPHTAGLLGEGGIAIDSSVRARFDYTDEGGPDYSRHPVAPYWADAGKTLLELPLTTSFWGMLRQQGQQLYPLAHRYPLLGSILAKTGMLERIGLTPEDITLEEALRAVDIAIDDDLPLLVLSFHSPSLAPGHTPYVHNEDDLDRLYDWLRGVYSYLRARDVRPTTVEEIIASAVR</sequence>
<evidence type="ECO:0000313" key="1">
    <source>
        <dbReference type="EMBL" id="MBX7488799.1"/>
    </source>
</evidence>
<gene>
    <name evidence="1" type="ORF">K3177_09755</name>
</gene>